<evidence type="ECO:0000313" key="1">
    <source>
        <dbReference type="EMBL" id="KAL2277577.1"/>
    </source>
</evidence>
<reference evidence="1 2" key="1">
    <citation type="submission" date="2024-03" db="EMBL/GenBank/DDBJ databases">
        <title>A high-quality draft genome sequence of Diaporthe vaccinii, a causative agent of upright dieback and viscid rot disease in cranberry plants.</title>
        <authorList>
            <person name="Sarrasin M."/>
            <person name="Lang B.F."/>
            <person name="Burger G."/>
        </authorList>
    </citation>
    <scope>NUCLEOTIDE SEQUENCE [LARGE SCALE GENOMIC DNA]</scope>
    <source>
        <strain evidence="1 2">IS7</strain>
    </source>
</reference>
<accession>A0ABR4E591</accession>
<protein>
    <submittedName>
        <fullName evidence="1">Uncharacterized protein</fullName>
    </submittedName>
</protein>
<keyword evidence="2" id="KW-1185">Reference proteome</keyword>
<comment type="caution">
    <text evidence="1">The sequence shown here is derived from an EMBL/GenBank/DDBJ whole genome shotgun (WGS) entry which is preliminary data.</text>
</comment>
<sequence length="190" mass="21249">MASLLGAIDCPDTYGEAPQELIPALVGAEGVVLAYRNQHPKVQRHPPRLLAGPGDQTEVGHLTNGVIAFGVTYDADESGRRQHFDDQVARTHAALRFCRTMHKDRSRISRRPQVGSLAACQVSREMIKPDNTQEPYQVWKIMFQTMDPTTKPWYWMEDIQNVTDIGNSIGTQEKCSHNINGTQVPPDLID</sequence>
<proteinExistence type="predicted"/>
<organism evidence="1 2">
    <name type="scientific">Diaporthe vaccinii</name>
    <dbReference type="NCBI Taxonomy" id="105482"/>
    <lineage>
        <taxon>Eukaryota</taxon>
        <taxon>Fungi</taxon>
        <taxon>Dikarya</taxon>
        <taxon>Ascomycota</taxon>
        <taxon>Pezizomycotina</taxon>
        <taxon>Sordariomycetes</taxon>
        <taxon>Sordariomycetidae</taxon>
        <taxon>Diaporthales</taxon>
        <taxon>Diaporthaceae</taxon>
        <taxon>Diaporthe</taxon>
        <taxon>Diaporthe eres species complex</taxon>
    </lineage>
</organism>
<evidence type="ECO:0000313" key="2">
    <source>
        <dbReference type="Proteomes" id="UP001600888"/>
    </source>
</evidence>
<dbReference type="Proteomes" id="UP001600888">
    <property type="component" value="Unassembled WGS sequence"/>
</dbReference>
<dbReference type="EMBL" id="JBAWTH010000097">
    <property type="protein sequence ID" value="KAL2277577.1"/>
    <property type="molecule type" value="Genomic_DNA"/>
</dbReference>
<gene>
    <name evidence="1" type="ORF">FJTKL_15328</name>
</gene>
<name>A0ABR4E591_9PEZI</name>